<dbReference type="PANTHER" id="PTHR37806:SF1">
    <property type="entry name" value="PEPTIDASE C39-LIKE DOMAIN-CONTAINING PROTEIN"/>
    <property type="match status" value="1"/>
</dbReference>
<sequence length="106" mass="11934">MKKIILFGALFLVFSGWADQTNAKTILNAPYIQQMPQLPRGCEVTSLAMLLQHAGVKVDKMTLAEQVKKVPFRQNGLYGNPYEGFVGNMYTFTQSGYGVYYPPFMN</sequence>
<accession>G9QIE8</accession>
<evidence type="ECO:0000259" key="2">
    <source>
        <dbReference type="Pfam" id="PF13529"/>
    </source>
</evidence>
<dbReference type="PATRIC" id="fig|665952.3.peg.734"/>
<feature type="chain" id="PRO_5039293146" description="Peptidase C39-like domain-containing protein" evidence="1">
    <location>
        <begin position="19"/>
        <end position="106"/>
    </location>
</feature>
<dbReference type="AlphaFoldDB" id="G9QIE8"/>
<evidence type="ECO:0000313" key="4">
    <source>
        <dbReference type="Proteomes" id="UP000011747"/>
    </source>
</evidence>
<dbReference type="EMBL" id="ACWF01000033">
    <property type="protein sequence ID" value="EHL79087.1"/>
    <property type="molecule type" value="Genomic_DNA"/>
</dbReference>
<keyword evidence="4" id="KW-1185">Reference proteome</keyword>
<dbReference type="HOGENOM" id="CLU_2217784_0_0_9"/>
<comment type="caution">
    <text evidence="3">The sequence shown here is derived from an EMBL/GenBank/DDBJ whole genome shotgun (WGS) entry which is preliminary data.</text>
</comment>
<feature type="domain" description="Peptidase C39-like" evidence="2">
    <location>
        <begin position="27"/>
        <end position="104"/>
    </location>
</feature>
<dbReference type="Proteomes" id="UP000011747">
    <property type="component" value="Unassembled WGS sequence"/>
</dbReference>
<evidence type="ECO:0000256" key="1">
    <source>
        <dbReference type="SAM" id="SignalP"/>
    </source>
</evidence>
<feature type="signal peptide" evidence="1">
    <location>
        <begin position="1"/>
        <end position="18"/>
    </location>
</feature>
<name>G9QIE8_9BACI</name>
<keyword evidence="1" id="KW-0732">Signal</keyword>
<dbReference type="Gene3D" id="3.90.70.10">
    <property type="entry name" value="Cysteine proteinases"/>
    <property type="match status" value="1"/>
</dbReference>
<dbReference type="InterPro" id="IPR039564">
    <property type="entry name" value="Peptidase_C39-like"/>
</dbReference>
<gene>
    <name evidence="3" type="ORF">HMPREF1015_02239</name>
</gene>
<proteinExistence type="predicted"/>
<reference evidence="3 4" key="1">
    <citation type="submission" date="2011-09" db="EMBL/GenBank/DDBJ databases">
        <title>The Genome Sequence of Bacillus smithii 7_3_47FAA.</title>
        <authorList>
            <consortium name="The Broad Institute Genome Sequencing Platform"/>
            <person name="Earl A."/>
            <person name="Ward D."/>
            <person name="Feldgarden M."/>
            <person name="Gevers D."/>
            <person name="Daigneault M."/>
            <person name="Strauss J."/>
            <person name="Allen-Vercoe E."/>
            <person name="Young S.K."/>
            <person name="Zeng Q."/>
            <person name="Gargeya S."/>
            <person name="Fitzgerald M."/>
            <person name="Haas B."/>
            <person name="Abouelleil A."/>
            <person name="Alvarado L."/>
            <person name="Arachchi H.M."/>
            <person name="Berlin A."/>
            <person name="Brown A."/>
            <person name="Chapman S.B."/>
            <person name="Chen Z."/>
            <person name="Dunbar C."/>
            <person name="Freedman E."/>
            <person name="Gearin G."/>
            <person name="Goldberg J."/>
            <person name="Griggs A."/>
            <person name="Gujja S."/>
            <person name="Heiman D."/>
            <person name="Howarth C."/>
            <person name="Larson L."/>
            <person name="Lui A."/>
            <person name="MacDonald P.J.P."/>
            <person name="Montmayeur A."/>
            <person name="Murphy C."/>
            <person name="Neiman D."/>
            <person name="Pearson M."/>
            <person name="Priest M."/>
            <person name="Roberts A."/>
            <person name="Saif S."/>
            <person name="Shea T."/>
            <person name="Shenoy N."/>
            <person name="Sisk P."/>
            <person name="Stolte C."/>
            <person name="Sykes S."/>
            <person name="Wortman J."/>
            <person name="Nusbaum C."/>
            <person name="Birren B."/>
        </authorList>
    </citation>
    <scope>NUCLEOTIDE SEQUENCE [LARGE SCALE GENOMIC DNA]</scope>
    <source>
        <strain evidence="3 4">7_3_47FAA</strain>
    </source>
</reference>
<evidence type="ECO:0000313" key="3">
    <source>
        <dbReference type="EMBL" id="EHL79087.1"/>
    </source>
</evidence>
<dbReference type="Pfam" id="PF13529">
    <property type="entry name" value="Peptidase_C39_2"/>
    <property type="match status" value="1"/>
</dbReference>
<protein>
    <recommendedName>
        <fullName evidence="2">Peptidase C39-like domain-containing protein</fullName>
    </recommendedName>
</protein>
<organism evidence="3 4">
    <name type="scientific">Bacillus smithii 7_3_47FAA</name>
    <dbReference type="NCBI Taxonomy" id="665952"/>
    <lineage>
        <taxon>Bacteria</taxon>
        <taxon>Bacillati</taxon>
        <taxon>Bacillota</taxon>
        <taxon>Bacilli</taxon>
        <taxon>Bacillales</taxon>
        <taxon>Bacillaceae</taxon>
        <taxon>Bacillus</taxon>
    </lineage>
</organism>
<dbReference type="PANTHER" id="PTHR37806">
    <property type="entry name" value="LMO0724 PROTEIN"/>
    <property type="match status" value="1"/>
</dbReference>